<dbReference type="GeneID" id="30020307"/>
<evidence type="ECO:0000313" key="1">
    <source>
        <dbReference type="EMBL" id="OAA66177.1"/>
    </source>
</evidence>
<proteinExistence type="predicted"/>
<dbReference type="RefSeq" id="XP_018705201.1">
    <property type="nucleotide sequence ID" value="XM_018847621.1"/>
</dbReference>
<accession>A0A167YCS8</accession>
<reference evidence="1 2" key="1">
    <citation type="journal article" date="2016" name="Genome Biol. Evol.">
        <title>Divergent and convergent evolution of fungal pathogenicity.</title>
        <authorList>
            <person name="Shang Y."/>
            <person name="Xiao G."/>
            <person name="Zheng P."/>
            <person name="Cen K."/>
            <person name="Zhan S."/>
            <person name="Wang C."/>
        </authorList>
    </citation>
    <scope>NUCLEOTIDE SEQUENCE [LARGE SCALE GENOMIC DNA]</scope>
    <source>
        <strain evidence="1 2">ARSEF 2679</strain>
    </source>
</reference>
<organism evidence="1 2">
    <name type="scientific">Cordyceps fumosorosea (strain ARSEF 2679)</name>
    <name type="common">Isaria fumosorosea</name>
    <dbReference type="NCBI Taxonomy" id="1081104"/>
    <lineage>
        <taxon>Eukaryota</taxon>
        <taxon>Fungi</taxon>
        <taxon>Dikarya</taxon>
        <taxon>Ascomycota</taxon>
        <taxon>Pezizomycotina</taxon>
        <taxon>Sordariomycetes</taxon>
        <taxon>Hypocreomycetidae</taxon>
        <taxon>Hypocreales</taxon>
        <taxon>Cordycipitaceae</taxon>
        <taxon>Cordyceps</taxon>
    </lineage>
</organism>
<sequence length="189" mass="21580">MASSPELPSWMSWAGLIEHFSPSVKVHTTLSEEMDDAEKQMLAQDRQRALRVLGRIIPDASKLPKEEAIYELNSLTFKSCGYVDLDHPEFRIQLIPGIRVQLLANMIRIQYSHSHATQFMQRRTDLLLGRILRCEVPSDRGPFHVFKFRTGWEDKYHRNVIQAAIADECSSAGMARFSGALVREEALIP</sequence>
<protein>
    <submittedName>
        <fullName evidence="1">Uncharacterized protein</fullName>
    </submittedName>
</protein>
<evidence type="ECO:0000313" key="2">
    <source>
        <dbReference type="Proteomes" id="UP000076744"/>
    </source>
</evidence>
<dbReference type="OrthoDB" id="4194555at2759"/>
<dbReference type="STRING" id="1081104.A0A167YCS8"/>
<name>A0A167YCS8_CORFA</name>
<dbReference type="EMBL" id="AZHB01000008">
    <property type="protein sequence ID" value="OAA66177.1"/>
    <property type="molecule type" value="Genomic_DNA"/>
</dbReference>
<gene>
    <name evidence="1" type="ORF">ISF_04015</name>
</gene>
<keyword evidence="2" id="KW-1185">Reference proteome</keyword>
<dbReference type="AlphaFoldDB" id="A0A167YCS8"/>
<comment type="caution">
    <text evidence="1">The sequence shown here is derived from an EMBL/GenBank/DDBJ whole genome shotgun (WGS) entry which is preliminary data.</text>
</comment>
<dbReference type="Proteomes" id="UP000076744">
    <property type="component" value="Unassembled WGS sequence"/>
</dbReference>